<gene>
    <name evidence="2" type="ORF">MAR_024522</name>
</gene>
<keyword evidence="3" id="KW-1185">Reference proteome</keyword>
<reference evidence="2" key="1">
    <citation type="submission" date="2022-11" db="EMBL/GenBank/DDBJ databases">
        <title>Centuries of genome instability and evolution in soft-shell clam transmissible cancer (bioRxiv).</title>
        <authorList>
            <person name="Hart S.F.M."/>
            <person name="Yonemitsu M.A."/>
            <person name="Giersch R.M."/>
            <person name="Beal B.F."/>
            <person name="Arriagada G."/>
            <person name="Davis B.W."/>
            <person name="Ostrander E.A."/>
            <person name="Goff S.P."/>
            <person name="Metzger M.J."/>
        </authorList>
    </citation>
    <scope>NUCLEOTIDE SEQUENCE</scope>
    <source>
        <strain evidence="2">MELC-2E11</strain>
        <tissue evidence="2">Siphon/mantle</tissue>
    </source>
</reference>
<feature type="compositionally biased region" description="Low complexity" evidence="1">
    <location>
        <begin position="348"/>
        <end position="372"/>
    </location>
</feature>
<name>A0ABY7DRY2_MYAAR</name>
<organism evidence="2 3">
    <name type="scientific">Mya arenaria</name>
    <name type="common">Soft-shell clam</name>
    <dbReference type="NCBI Taxonomy" id="6604"/>
    <lineage>
        <taxon>Eukaryota</taxon>
        <taxon>Metazoa</taxon>
        <taxon>Spiralia</taxon>
        <taxon>Lophotrochozoa</taxon>
        <taxon>Mollusca</taxon>
        <taxon>Bivalvia</taxon>
        <taxon>Autobranchia</taxon>
        <taxon>Heteroconchia</taxon>
        <taxon>Euheterodonta</taxon>
        <taxon>Imparidentia</taxon>
        <taxon>Neoheterodontei</taxon>
        <taxon>Myida</taxon>
        <taxon>Myoidea</taxon>
        <taxon>Myidae</taxon>
        <taxon>Mya</taxon>
    </lineage>
</organism>
<feature type="region of interest" description="Disordered" evidence="1">
    <location>
        <begin position="293"/>
        <end position="373"/>
    </location>
</feature>
<proteinExistence type="predicted"/>
<feature type="compositionally biased region" description="Polar residues" evidence="1">
    <location>
        <begin position="333"/>
        <end position="346"/>
    </location>
</feature>
<dbReference type="Proteomes" id="UP001164746">
    <property type="component" value="Chromosome 3"/>
</dbReference>
<feature type="compositionally biased region" description="Low complexity" evidence="1">
    <location>
        <begin position="297"/>
        <end position="319"/>
    </location>
</feature>
<accession>A0ABY7DRY2</accession>
<evidence type="ECO:0008006" key="4">
    <source>
        <dbReference type="Google" id="ProtNLM"/>
    </source>
</evidence>
<evidence type="ECO:0000313" key="2">
    <source>
        <dbReference type="EMBL" id="WAR00150.1"/>
    </source>
</evidence>
<evidence type="ECO:0000256" key="1">
    <source>
        <dbReference type="SAM" id="MobiDB-lite"/>
    </source>
</evidence>
<evidence type="ECO:0000313" key="3">
    <source>
        <dbReference type="Proteomes" id="UP001164746"/>
    </source>
</evidence>
<sequence>MINLHLILYSSTNRHLPVMLPLRGLLVILALAVMGPKGASGHGRMVEPAARNAMWRLNYKNPRNYNDMGLNCGGFTNQFERQGGQCGVCGDRPEGPRDHEAGGKYARGVIARQYKVGAFINVTVELTSNHQGYFEFRLCPVNDPRKKATHACLDRHLLNIVGHGTRYFITVPDGSVVIELMSMGPDGYGGECLGCGNQEHFINCADVAIGPNAVSPLPPLAPGITPPAAPAPAPAVAAPNTNYVAAGPTYNVQSASDTQMDTGVALMKHVLQRLLHAQKKEAATQPWAGLPAAAPIAPTNQWNPPAPQPTWQQAQTPTPWQAPTPAPWKPTTSRPWHQSDSSNTEVNYPGYEPGEYPEQGESPSSGSSQGSQNELYIKGYNDALKQFQKSFGMPGLNIKSNAPFNEASLAFQESQKNIVPSYGGSSSGACPDGSEFECRATNTLQGTDFDSFCQGACVNGQCPTDLCACTCPGGTQGWSGAENSSSGGANCRGVDRSKGSAMDRWCTLNCQQNNCPSSICTCS</sequence>
<dbReference type="EMBL" id="CP111014">
    <property type="protein sequence ID" value="WAR00150.1"/>
    <property type="molecule type" value="Genomic_DNA"/>
</dbReference>
<protein>
    <recommendedName>
        <fullName evidence="4">Chitin-binding type-4 domain-containing protein</fullName>
    </recommendedName>
</protein>